<organism evidence="1">
    <name type="scientific">Terrestrivirus sp</name>
    <dbReference type="NCBI Taxonomy" id="2487775"/>
    <lineage>
        <taxon>Viruses</taxon>
        <taxon>Varidnaviria</taxon>
        <taxon>Bamfordvirae</taxon>
        <taxon>Nucleocytoviricota</taxon>
        <taxon>Megaviricetes</taxon>
        <taxon>Imitervirales</taxon>
        <taxon>Mimiviridae</taxon>
        <taxon>Klosneuvirinae</taxon>
    </lineage>
</organism>
<gene>
    <name evidence="1" type="ORF">Terrestrivirus4_164</name>
</gene>
<name>A0A3G4ZMP4_9VIRU</name>
<sequence length="39" mass="4712">MNLFYPLSKINNINRLYDDIVNNNQLIIIINIFSIFRIK</sequence>
<accession>A0A3G4ZMP4</accession>
<evidence type="ECO:0000313" key="1">
    <source>
        <dbReference type="EMBL" id="AYV76116.1"/>
    </source>
</evidence>
<proteinExistence type="predicted"/>
<protein>
    <submittedName>
        <fullName evidence="1">Uncharacterized protein</fullName>
    </submittedName>
</protein>
<dbReference type="EMBL" id="MK071982">
    <property type="protein sequence ID" value="AYV76116.1"/>
    <property type="molecule type" value="Genomic_DNA"/>
</dbReference>
<reference evidence="1" key="1">
    <citation type="submission" date="2018-10" db="EMBL/GenBank/DDBJ databases">
        <title>Hidden diversity of soil giant viruses.</title>
        <authorList>
            <person name="Schulz F."/>
            <person name="Alteio L."/>
            <person name="Goudeau D."/>
            <person name="Ryan E.M."/>
            <person name="Malmstrom R.R."/>
            <person name="Blanchard J."/>
            <person name="Woyke T."/>
        </authorList>
    </citation>
    <scope>NUCLEOTIDE SEQUENCE</scope>
    <source>
        <strain evidence="1">TEV1</strain>
    </source>
</reference>